<reference evidence="1" key="1">
    <citation type="submission" date="2014-11" db="EMBL/GenBank/DDBJ databases">
        <authorList>
            <person name="Amaro Gonzalez C."/>
        </authorList>
    </citation>
    <scope>NUCLEOTIDE SEQUENCE</scope>
</reference>
<accession>A0A0E9VTW2</accession>
<protein>
    <submittedName>
        <fullName evidence="1">Uncharacterized protein</fullName>
    </submittedName>
</protein>
<evidence type="ECO:0000313" key="1">
    <source>
        <dbReference type="EMBL" id="JAH81604.1"/>
    </source>
</evidence>
<organism evidence="1">
    <name type="scientific">Anguilla anguilla</name>
    <name type="common">European freshwater eel</name>
    <name type="synonym">Muraena anguilla</name>
    <dbReference type="NCBI Taxonomy" id="7936"/>
    <lineage>
        <taxon>Eukaryota</taxon>
        <taxon>Metazoa</taxon>
        <taxon>Chordata</taxon>
        <taxon>Craniata</taxon>
        <taxon>Vertebrata</taxon>
        <taxon>Euteleostomi</taxon>
        <taxon>Actinopterygii</taxon>
        <taxon>Neopterygii</taxon>
        <taxon>Teleostei</taxon>
        <taxon>Anguilliformes</taxon>
        <taxon>Anguillidae</taxon>
        <taxon>Anguilla</taxon>
    </lineage>
</organism>
<dbReference type="AlphaFoldDB" id="A0A0E9VTW2"/>
<reference evidence="1" key="2">
    <citation type="journal article" date="2015" name="Fish Shellfish Immunol.">
        <title>Early steps in the European eel (Anguilla anguilla)-Vibrio vulnificus interaction in the gills: Role of the RtxA13 toxin.</title>
        <authorList>
            <person name="Callol A."/>
            <person name="Pajuelo D."/>
            <person name="Ebbesson L."/>
            <person name="Teles M."/>
            <person name="MacKenzie S."/>
            <person name="Amaro C."/>
        </authorList>
    </citation>
    <scope>NUCLEOTIDE SEQUENCE</scope>
</reference>
<sequence>MSSLHTKSRNPLYIGHMLSLKTAFISLYLEVSHA</sequence>
<proteinExistence type="predicted"/>
<name>A0A0E9VTW2_ANGAN</name>
<dbReference type="EMBL" id="GBXM01026973">
    <property type="protein sequence ID" value="JAH81604.1"/>
    <property type="molecule type" value="Transcribed_RNA"/>
</dbReference>